<reference evidence="2" key="2">
    <citation type="submission" date="2020-12" db="EMBL/GenBank/DDBJ databases">
        <title>New Spironucleus salmonicida genome in near-complete chromosomes.</title>
        <authorList>
            <person name="Xu F."/>
            <person name="Kurt Z."/>
            <person name="Jimenez-Gonzalez A."/>
            <person name="Astvaldsson A."/>
            <person name="Andersson J.O."/>
            <person name="Svard S.G."/>
        </authorList>
    </citation>
    <scope>NUCLEOTIDE SEQUENCE</scope>
    <source>
        <strain evidence="2">ATCC 50377</strain>
    </source>
</reference>
<keyword evidence="3" id="KW-1185">Reference proteome</keyword>
<name>V6LCU5_9EUKA</name>
<sequence length="103" mass="11681">MGSTTSEFSVQKRMISQNELPRVLTLRTNNALKMNIKSSVIDQSISDVDLNCNQSIVGNQQQESIDSMDSFIEYSSIIQINEIYNQDFIGIDFSMNESLEDSF</sequence>
<accession>V6LCU5</accession>
<evidence type="ECO:0000313" key="2">
    <source>
        <dbReference type="EMBL" id="KAH0572447.1"/>
    </source>
</evidence>
<dbReference type="EMBL" id="AUWU02000006">
    <property type="protein sequence ID" value="KAH0572447.1"/>
    <property type="molecule type" value="Genomic_DNA"/>
</dbReference>
<reference evidence="1 2" key="1">
    <citation type="journal article" date="2014" name="PLoS Genet.">
        <title>The Genome of Spironucleus salmonicida Highlights a Fish Pathogen Adapted to Fluctuating Environments.</title>
        <authorList>
            <person name="Xu F."/>
            <person name="Jerlstrom-Hultqvist J."/>
            <person name="Einarsson E."/>
            <person name="Astvaldsson A."/>
            <person name="Svard S.G."/>
            <person name="Andersson J.O."/>
        </authorList>
    </citation>
    <scope>NUCLEOTIDE SEQUENCE</scope>
    <source>
        <strain evidence="2">ATCC 50377</strain>
    </source>
</reference>
<evidence type="ECO:0000313" key="1">
    <source>
        <dbReference type="EMBL" id="EST41501.1"/>
    </source>
</evidence>
<gene>
    <name evidence="1" type="ORF">SS50377_19230</name>
    <name evidence="2" type="ORF">SS50377_26657</name>
</gene>
<dbReference type="EMBL" id="KI546170">
    <property type="protein sequence ID" value="EST41501.1"/>
    <property type="molecule type" value="Genomic_DNA"/>
</dbReference>
<protein>
    <submittedName>
        <fullName evidence="1">Uncharacterized protein</fullName>
    </submittedName>
</protein>
<organism evidence="1">
    <name type="scientific">Spironucleus salmonicida</name>
    <dbReference type="NCBI Taxonomy" id="348837"/>
    <lineage>
        <taxon>Eukaryota</taxon>
        <taxon>Metamonada</taxon>
        <taxon>Diplomonadida</taxon>
        <taxon>Hexamitidae</taxon>
        <taxon>Hexamitinae</taxon>
        <taxon>Spironucleus</taxon>
    </lineage>
</organism>
<evidence type="ECO:0000313" key="3">
    <source>
        <dbReference type="Proteomes" id="UP000018208"/>
    </source>
</evidence>
<proteinExistence type="predicted"/>
<dbReference type="AlphaFoldDB" id="V6LCU5"/>
<dbReference type="VEuPathDB" id="GiardiaDB:SS50377_26657"/>
<dbReference type="Proteomes" id="UP000018208">
    <property type="component" value="Unassembled WGS sequence"/>
</dbReference>